<comment type="miscellaneous">
    <text evidence="14">Despite having conserved helicase domains, this subunit does not have helicase activity.</text>
</comment>
<keyword evidence="13 14" id="KW-0234">DNA repair</keyword>
<dbReference type="InterPro" id="IPR027417">
    <property type="entry name" value="P-loop_NTPase"/>
</dbReference>
<feature type="binding site" evidence="14">
    <location>
        <position position="1126"/>
    </location>
    <ligand>
        <name>[4Fe-4S] cluster</name>
        <dbReference type="ChEBI" id="CHEBI:49883"/>
    </ligand>
</feature>
<dbReference type="GO" id="GO:0004386">
    <property type="term" value="F:helicase activity"/>
    <property type="evidence" value="ECO:0007669"/>
    <property type="project" value="UniProtKB-KW"/>
</dbReference>
<keyword evidence="6 14" id="KW-0378">Hydrolase</keyword>
<dbReference type="Gene3D" id="3.40.50.300">
    <property type="entry name" value="P-loop containing nucleotide triphosphate hydrolases"/>
    <property type="match status" value="4"/>
</dbReference>
<dbReference type="Pfam" id="PF21445">
    <property type="entry name" value="ADDB_N"/>
    <property type="match status" value="1"/>
</dbReference>
<dbReference type="GO" id="GO:0005524">
    <property type="term" value="F:ATP binding"/>
    <property type="evidence" value="ECO:0007669"/>
    <property type="project" value="UniProtKB-UniRule"/>
</dbReference>
<evidence type="ECO:0000256" key="14">
    <source>
        <dbReference type="HAMAP-Rule" id="MF_01452"/>
    </source>
</evidence>
<dbReference type="GO" id="GO:0003690">
    <property type="term" value="F:double-stranded DNA binding"/>
    <property type="evidence" value="ECO:0007669"/>
    <property type="project" value="UniProtKB-UniRule"/>
</dbReference>
<dbReference type="SUPFAM" id="SSF52540">
    <property type="entry name" value="P-loop containing nucleoside triphosphate hydrolases"/>
    <property type="match status" value="1"/>
</dbReference>
<keyword evidence="17" id="KW-1185">Reference proteome</keyword>
<protein>
    <recommendedName>
        <fullName evidence="14">ATP-dependent helicase/deoxyribonuclease subunit B</fullName>
        <ecNumber evidence="14">3.1.-.-</ecNumber>
    </recommendedName>
    <alternativeName>
        <fullName evidence="14">ATP-dependent helicase/nuclease subunit AddB</fullName>
    </alternativeName>
</protein>
<dbReference type="PANTHER" id="PTHR30591:SF1">
    <property type="entry name" value="RECBCD ENZYME SUBUNIT RECC"/>
    <property type="match status" value="1"/>
</dbReference>
<dbReference type="NCBIfam" id="TIGR02773">
    <property type="entry name" value="addB_Gpos"/>
    <property type="match status" value="1"/>
</dbReference>
<comment type="function">
    <text evidence="14">The heterodimer acts as both an ATP-dependent DNA helicase and an ATP-dependent, dual-direction single-stranded exonuclease. Recognizes the chi site generating a DNA molecule suitable for the initiation of homologous recombination. The AddB subunit has 5' -&gt; 3' nuclease activity but not helicase activity.</text>
</comment>
<sequence>MPLQFVIGRSGSGKTGYCMEQIRNGLRENPDGPPLIMLVPEQATFQTEYAMLRGSGLRGTMRAQALSFRRLAFRVMQETGGTALVPIGDTGKHMLLYKIVHREAEKLKLFGSGAGQPGFIDRLAELLTEWKRYGISASEVEESAASGDIVRSAMLDRKMHDVGLIYDRMETELAGRYMDAEDYLRQLEEGWPVASSMNGARIWIDGFYGFTPMEYRALAALMGSSAHITVALTLDRPYELGEAPHELDLFHPTAETYATLLGLAEERAIDVLPPINLNNGSVASARFRDNPMLGHLERNYGGKRNPMPLPAGERGLSLQAAAGRRAEVEAVARDMLRRTREEGLRWRDMAIMVRNAEDYADYVSLVFSDYEIPYFVDRKEKALHHPLVEFIRSSLESVLFGWRYDAVFRCIKTEMMFPVDRSMPREWFDRLENFVLAAGIDGWKWLDNGSWRPQAPVSLEEDEAMATVSASAQREFELVMAAREVIVPPLRRFGEKLRSAGTVRDMAEAMYQLLADTDAADRLEIWSGEEMAAGLPLRARSHRQLWDGVLALLDQLVELAGDEKMPPELFAGMVESGLDSLTLAAVPPALDQVLVGSMDRTRSRGIAVSYVLGANDGVIPMRGKEDGLLSEAERELLAEAGLSMAPSAKRRLLDERFMVYNALTTPSRHLWISWTMADEEGKSLLPSELIRQVQGMFPGLAVKEIAAEPNLAMPEVHQKEFLVHPRRTLSHLISALRQSRVIGKELASFWWDAYNWYAARPEWQDRLGMLLSSLDFRNIEKELPEVLARELYGSRMQVSVSRMERFVSCPFQHFAIHGLKLRERKLYRLAAPDIGQLFHAALSALAGKLGGGWGSTPRAEIKEAAARTVDELAPKLQSQILLSSGRFGFVARKLKAIVAQAAVMLGEHARRADFQPVGLEIDFGPGGKLPPMVLQLPSGAQMEVIGRIDRVDAAETEDGLLLRVMDYKSSSTSLRLEEVVYGLSLQMLTYLDVLVTHANEWLGQPASPAGVLYFHVHNPVMALSNRTSEEEADGMLLKRYKMKGLLTADAEVVRLMDGDLEQGYSEVLPVALKKDGSFYSSSSVVTNEQWSTLRRSVRRTITGIGHSIQQGNVSIEPYRLGDKTPCQFCDYKPVCQFDPLVEGNEYRKLTKTSKEDVWRLLEEV</sequence>
<comment type="subunit">
    <text evidence="14">Heterodimer of AddA and AddB.</text>
</comment>
<reference evidence="16 17" key="1">
    <citation type="submission" date="2017-08" db="EMBL/GenBank/DDBJ databases">
        <title>Substantial Increase in Enzyme Production by Combined Drug-Resistance Mutations in Paenibacillus agaridevorans.</title>
        <authorList>
            <person name="Tanaka Y."/>
            <person name="Funane K."/>
            <person name="Hosaka T."/>
            <person name="Shiwa Y."/>
            <person name="Fujita N."/>
            <person name="Miyazaki T."/>
            <person name="Yoshikawa H."/>
            <person name="Murakami K."/>
            <person name="Kasahara K."/>
            <person name="Inaoka T."/>
            <person name="Hiraga Y."/>
            <person name="Ochi K."/>
        </authorList>
    </citation>
    <scope>NUCLEOTIDE SEQUENCE [LARGE SCALE GENOMIC DNA]</scope>
    <source>
        <strain evidence="16 17">T-3040</strain>
    </source>
</reference>
<dbReference type="Gene3D" id="6.10.140.1030">
    <property type="match status" value="1"/>
</dbReference>
<name>A0A2R5F3C5_9BACL</name>
<proteinExistence type="inferred from homology"/>
<keyword evidence="9 14" id="KW-0067">ATP-binding</keyword>
<evidence type="ECO:0000256" key="2">
    <source>
        <dbReference type="ARBA" id="ARBA00022722"/>
    </source>
</evidence>
<keyword evidence="12 14" id="KW-0238">DNA-binding</keyword>
<comment type="similarity">
    <text evidence="14">Belongs to the helicase family. AddB/RexB type 1 subfamily.</text>
</comment>
<dbReference type="GO" id="GO:0000724">
    <property type="term" value="P:double-strand break repair via homologous recombination"/>
    <property type="evidence" value="ECO:0007669"/>
    <property type="project" value="UniProtKB-UniRule"/>
</dbReference>
<keyword evidence="2 14" id="KW-0540">Nuclease</keyword>
<evidence type="ECO:0000256" key="13">
    <source>
        <dbReference type="ARBA" id="ARBA00023204"/>
    </source>
</evidence>
<feature type="domain" description="UvrD-like helicase C-terminal" evidence="15">
    <location>
        <begin position="284"/>
        <end position="591"/>
    </location>
</feature>
<keyword evidence="1 14" id="KW-0004">4Fe-4S</keyword>
<dbReference type="InterPro" id="IPR049035">
    <property type="entry name" value="ADDB_N"/>
</dbReference>
<dbReference type="InterPro" id="IPR038726">
    <property type="entry name" value="PDDEXK_AddAB-type"/>
</dbReference>
<evidence type="ECO:0000256" key="5">
    <source>
        <dbReference type="ARBA" id="ARBA00022763"/>
    </source>
</evidence>
<evidence type="ECO:0000259" key="15">
    <source>
        <dbReference type="PROSITE" id="PS51217"/>
    </source>
</evidence>
<evidence type="ECO:0000313" key="17">
    <source>
        <dbReference type="Proteomes" id="UP000245202"/>
    </source>
</evidence>
<dbReference type="GO" id="GO:0046872">
    <property type="term" value="F:metal ion binding"/>
    <property type="evidence" value="ECO:0007669"/>
    <property type="project" value="UniProtKB-KW"/>
</dbReference>
<keyword evidence="11 14" id="KW-0411">Iron-sulfur</keyword>
<feature type="binding site" evidence="14">
    <location>
        <position position="1129"/>
    </location>
    <ligand>
        <name>[4Fe-4S] cluster</name>
        <dbReference type="ChEBI" id="CHEBI:49883"/>
    </ligand>
</feature>
<comment type="caution">
    <text evidence="16">The sequence shown here is derived from an EMBL/GenBank/DDBJ whole genome shotgun (WGS) entry which is preliminary data.</text>
</comment>
<evidence type="ECO:0000256" key="4">
    <source>
        <dbReference type="ARBA" id="ARBA00022741"/>
    </source>
</evidence>
<keyword evidence="7 14" id="KW-0347">Helicase</keyword>
<evidence type="ECO:0000256" key="8">
    <source>
        <dbReference type="ARBA" id="ARBA00022839"/>
    </source>
</evidence>
<evidence type="ECO:0000256" key="7">
    <source>
        <dbReference type="ARBA" id="ARBA00022806"/>
    </source>
</evidence>
<keyword evidence="5 14" id="KW-0227">DNA damage</keyword>
<feature type="binding site" evidence="14">
    <location>
        <position position="1135"/>
    </location>
    <ligand>
        <name>[4Fe-4S] cluster</name>
        <dbReference type="ChEBI" id="CHEBI:49883"/>
    </ligand>
</feature>
<evidence type="ECO:0000256" key="1">
    <source>
        <dbReference type="ARBA" id="ARBA00022485"/>
    </source>
</evidence>
<keyword evidence="4 14" id="KW-0547">Nucleotide-binding</keyword>
<dbReference type="InterPro" id="IPR014140">
    <property type="entry name" value="DNA_helicase_suAddB"/>
</dbReference>
<keyword evidence="10 14" id="KW-0408">Iron</keyword>
<dbReference type="RefSeq" id="WP_108996266.1">
    <property type="nucleotide sequence ID" value="NZ_BDQX01000458.1"/>
</dbReference>
<evidence type="ECO:0000256" key="11">
    <source>
        <dbReference type="ARBA" id="ARBA00023014"/>
    </source>
</evidence>
<keyword evidence="8 14" id="KW-0269">Exonuclease</keyword>
<dbReference type="EC" id="3.1.-.-" evidence="14"/>
<dbReference type="Pfam" id="PF12705">
    <property type="entry name" value="PDDEXK_1"/>
    <property type="match status" value="1"/>
</dbReference>
<evidence type="ECO:0000256" key="3">
    <source>
        <dbReference type="ARBA" id="ARBA00022723"/>
    </source>
</evidence>
<evidence type="ECO:0000256" key="9">
    <source>
        <dbReference type="ARBA" id="ARBA00022840"/>
    </source>
</evidence>
<dbReference type="GO" id="GO:0051539">
    <property type="term" value="F:4 iron, 4 sulfur cluster binding"/>
    <property type="evidence" value="ECO:0007669"/>
    <property type="project" value="UniProtKB-KW"/>
</dbReference>
<evidence type="ECO:0000256" key="6">
    <source>
        <dbReference type="ARBA" id="ARBA00022801"/>
    </source>
</evidence>
<accession>A0A2R5F3C5</accession>
<organism evidence="16 17">
    <name type="scientific">Paenibacillus agaridevorans</name>
    <dbReference type="NCBI Taxonomy" id="171404"/>
    <lineage>
        <taxon>Bacteria</taxon>
        <taxon>Bacillati</taxon>
        <taxon>Bacillota</taxon>
        <taxon>Bacilli</taxon>
        <taxon>Bacillales</taxon>
        <taxon>Paenibacillaceae</taxon>
        <taxon>Paenibacillus</taxon>
    </lineage>
</organism>
<dbReference type="GO" id="GO:0008409">
    <property type="term" value="F:5'-3' exonuclease activity"/>
    <property type="evidence" value="ECO:0007669"/>
    <property type="project" value="UniProtKB-UniRule"/>
</dbReference>
<dbReference type="PANTHER" id="PTHR30591">
    <property type="entry name" value="RECBCD ENZYME SUBUNIT RECC"/>
    <property type="match status" value="1"/>
</dbReference>
<evidence type="ECO:0000256" key="12">
    <source>
        <dbReference type="ARBA" id="ARBA00023125"/>
    </source>
</evidence>
<feature type="binding site" evidence="14">
    <location>
        <position position="809"/>
    </location>
    <ligand>
        <name>[4Fe-4S] cluster</name>
        <dbReference type="ChEBI" id="CHEBI:49883"/>
    </ligand>
</feature>
<dbReference type="Proteomes" id="UP000245202">
    <property type="component" value="Unassembled WGS sequence"/>
</dbReference>
<evidence type="ECO:0000256" key="10">
    <source>
        <dbReference type="ARBA" id="ARBA00023004"/>
    </source>
</evidence>
<dbReference type="AlphaFoldDB" id="A0A2R5F3C5"/>
<keyword evidence="3 14" id="KW-0479">Metal-binding</keyword>
<evidence type="ECO:0000313" key="16">
    <source>
        <dbReference type="EMBL" id="GBG12198.1"/>
    </source>
</evidence>
<comment type="cofactor">
    <cofactor evidence="14">
        <name>Mg(2+)</name>
        <dbReference type="ChEBI" id="CHEBI:18420"/>
    </cofactor>
</comment>
<gene>
    <name evidence="14" type="primary">addB</name>
    <name evidence="16" type="ORF">PAT3040_07062</name>
</gene>
<dbReference type="InterPro" id="IPR014017">
    <property type="entry name" value="DNA_helicase_UvrD-like_C"/>
</dbReference>
<dbReference type="HAMAP" id="MF_01452">
    <property type="entry name" value="AddB_type1"/>
    <property type="match status" value="1"/>
</dbReference>
<dbReference type="EMBL" id="BDQX01000458">
    <property type="protein sequence ID" value="GBG12198.1"/>
    <property type="molecule type" value="Genomic_DNA"/>
</dbReference>
<comment type="cofactor">
    <cofactor evidence="14">
        <name>[4Fe-4S] cluster</name>
        <dbReference type="ChEBI" id="CHEBI:49883"/>
    </cofactor>
    <text evidence="14">Binds 1 [4Fe-4S] cluster.</text>
</comment>
<dbReference type="PROSITE" id="PS51217">
    <property type="entry name" value="UVRD_HELICASE_CTER"/>
    <property type="match status" value="1"/>
</dbReference>